<dbReference type="Proteomes" id="UP000321080">
    <property type="component" value="Unassembled WGS sequence"/>
</dbReference>
<evidence type="ECO:0000256" key="1">
    <source>
        <dbReference type="SAM" id="SignalP"/>
    </source>
</evidence>
<dbReference type="OrthoDB" id="750023at2"/>
<dbReference type="AlphaFoldDB" id="A0A5C7GMN2"/>
<feature type="chain" id="PRO_5022849448" evidence="1">
    <location>
        <begin position="21"/>
        <end position="228"/>
    </location>
</feature>
<dbReference type="EMBL" id="VRKQ01000008">
    <property type="protein sequence ID" value="TXG39776.1"/>
    <property type="molecule type" value="Genomic_DNA"/>
</dbReference>
<name>A0A5C7GMN2_9FLAO</name>
<gene>
    <name evidence="2" type="ORF">FUA22_07880</name>
</gene>
<accession>A0A5C7GMN2</accession>
<sequence>MKRLLLLFISLLMSSATITASEFHSDKKGKHLVKNKRYRHAQPIMFVERGVEFLVFPDGSFDFNTNVNNIQNYDYNKRLRGSNINLNHRGSYEYNRYTKNRKRSVSISHDRNGKVRRIGSVYLNYDRYGKIKRVGNVYMEYNRGNRSLKQVGGLHVNYNNWGEIVRTRGSVNGYDDYCNQCGIYSCDMNHSYTKKKHRHNNYYDDWDDDYNNYYYKKNGKVKKHSKRK</sequence>
<protein>
    <submittedName>
        <fullName evidence="2">Uncharacterized protein</fullName>
    </submittedName>
</protein>
<organism evidence="2 3">
    <name type="scientific">Seonamhaeicola maritimus</name>
    <dbReference type="NCBI Taxonomy" id="2591822"/>
    <lineage>
        <taxon>Bacteria</taxon>
        <taxon>Pseudomonadati</taxon>
        <taxon>Bacteroidota</taxon>
        <taxon>Flavobacteriia</taxon>
        <taxon>Flavobacteriales</taxon>
        <taxon>Flavobacteriaceae</taxon>
    </lineage>
</organism>
<keyword evidence="1" id="KW-0732">Signal</keyword>
<reference evidence="2 3" key="1">
    <citation type="submission" date="2019-08" db="EMBL/GenBank/DDBJ databases">
        <title>Seonamhaeicola sediminis sp. nov., isolated from marine sediment.</title>
        <authorList>
            <person name="Cao W.R."/>
        </authorList>
    </citation>
    <scope>NUCLEOTIDE SEQUENCE [LARGE SCALE GENOMIC DNA]</scope>
    <source>
        <strain evidence="2 3">1505</strain>
    </source>
</reference>
<keyword evidence="3" id="KW-1185">Reference proteome</keyword>
<feature type="signal peptide" evidence="1">
    <location>
        <begin position="1"/>
        <end position="20"/>
    </location>
</feature>
<comment type="caution">
    <text evidence="2">The sequence shown here is derived from an EMBL/GenBank/DDBJ whole genome shotgun (WGS) entry which is preliminary data.</text>
</comment>
<proteinExistence type="predicted"/>
<evidence type="ECO:0000313" key="3">
    <source>
        <dbReference type="Proteomes" id="UP000321080"/>
    </source>
</evidence>
<evidence type="ECO:0000313" key="2">
    <source>
        <dbReference type="EMBL" id="TXG39776.1"/>
    </source>
</evidence>
<dbReference type="RefSeq" id="WP_147767345.1">
    <property type="nucleotide sequence ID" value="NZ_VRKQ01000008.1"/>
</dbReference>